<reference evidence="2" key="1">
    <citation type="journal article" date="2016" name="Nat. Genet.">
        <title>The genome sequences of Arachis duranensis and Arachis ipaensis, the diploid ancestors of cultivated peanut.</title>
        <authorList>
            <person name="Bertioli D.J."/>
            <person name="Cannon S.B."/>
            <person name="Froenicke L."/>
            <person name="Huang G."/>
            <person name="Farmer A.D."/>
            <person name="Cannon E.K."/>
            <person name="Liu X."/>
            <person name="Gao D."/>
            <person name="Clevenger J."/>
            <person name="Dash S."/>
            <person name="Ren L."/>
            <person name="Moretzsohn M.C."/>
            <person name="Shirasawa K."/>
            <person name="Huang W."/>
            <person name="Vidigal B."/>
            <person name="Abernathy B."/>
            <person name="Chu Y."/>
            <person name="Niederhuth C.E."/>
            <person name="Umale P."/>
            <person name="Araujo A.C."/>
            <person name="Kozik A."/>
            <person name="Kim K.D."/>
            <person name="Burow M.D."/>
            <person name="Varshney R.K."/>
            <person name="Wang X."/>
            <person name="Zhang X."/>
            <person name="Barkley N."/>
            <person name="Guimaraes P.M."/>
            <person name="Isobe S."/>
            <person name="Guo B."/>
            <person name="Liao B."/>
            <person name="Stalker H.T."/>
            <person name="Schmitz R.J."/>
            <person name="Scheffler B.E."/>
            <person name="Leal-Bertioli S.C."/>
            <person name="Xun X."/>
            <person name="Jackson S.A."/>
            <person name="Michelmore R."/>
            <person name="Ozias-Akins P."/>
        </authorList>
    </citation>
    <scope>NUCLEOTIDE SEQUENCE [LARGE SCALE GENOMIC DNA]</scope>
    <source>
        <strain evidence="2">cv. V14167</strain>
    </source>
</reference>
<name>A0A6P5MHP0_ARADU</name>
<protein>
    <submittedName>
        <fullName evidence="3">Uncharacterized protein LOC107459870 isoform X1</fullName>
    </submittedName>
</protein>
<evidence type="ECO:0000313" key="3">
    <source>
        <dbReference type="RefSeq" id="XP_020983970.1"/>
    </source>
</evidence>
<keyword evidence="1" id="KW-0472">Membrane</keyword>
<keyword evidence="1" id="KW-1133">Transmembrane helix</keyword>
<dbReference type="RefSeq" id="XP_020983970.1">
    <property type="nucleotide sequence ID" value="XM_021128311.2"/>
</dbReference>
<evidence type="ECO:0000313" key="2">
    <source>
        <dbReference type="Proteomes" id="UP000515211"/>
    </source>
</evidence>
<accession>A0A6P5MHP0</accession>
<sequence length="148" mass="17078">MSLSVSRILSSSITLAGVSSWFVCRFLPLARRRRRRSNATSSWPSPSSSFVAFPGLVLARHLLASGPRCRFLLAGLVPSLRGSWWLVFYTLYMDSSEELSYEEEEEVLFWDDVILEDDNIDKEDYEFEDKDEHALEEIVCIEIVYDIE</sequence>
<gene>
    <name evidence="3" type="primary">LOC107459870</name>
</gene>
<evidence type="ECO:0000256" key="1">
    <source>
        <dbReference type="SAM" id="Phobius"/>
    </source>
</evidence>
<organism evidence="2 3">
    <name type="scientific">Arachis duranensis</name>
    <name type="common">Wild peanut</name>
    <dbReference type="NCBI Taxonomy" id="130453"/>
    <lineage>
        <taxon>Eukaryota</taxon>
        <taxon>Viridiplantae</taxon>
        <taxon>Streptophyta</taxon>
        <taxon>Embryophyta</taxon>
        <taxon>Tracheophyta</taxon>
        <taxon>Spermatophyta</taxon>
        <taxon>Magnoliopsida</taxon>
        <taxon>eudicotyledons</taxon>
        <taxon>Gunneridae</taxon>
        <taxon>Pentapetalae</taxon>
        <taxon>rosids</taxon>
        <taxon>fabids</taxon>
        <taxon>Fabales</taxon>
        <taxon>Fabaceae</taxon>
        <taxon>Papilionoideae</taxon>
        <taxon>50 kb inversion clade</taxon>
        <taxon>dalbergioids sensu lato</taxon>
        <taxon>Dalbergieae</taxon>
        <taxon>Pterocarpus clade</taxon>
        <taxon>Arachis</taxon>
    </lineage>
</organism>
<dbReference type="GeneID" id="107459870"/>
<keyword evidence="2" id="KW-1185">Reference proteome</keyword>
<keyword evidence="1" id="KW-0812">Transmembrane</keyword>
<feature type="transmembrane region" description="Helical" evidence="1">
    <location>
        <begin position="6"/>
        <end position="27"/>
    </location>
</feature>
<dbReference type="Proteomes" id="UP000515211">
    <property type="component" value="Chromosome 7"/>
</dbReference>
<proteinExistence type="predicted"/>
<reference evidence="3" key="2">
    <citation type="submission" date="2025-08" db="UniProtKB">
        <authorList>
            <consortium name="RefSeq"/>
        </authorList>
    </citation>
    <scope>IDENTIFICATION</scope>
    <source>
        <tissue evidence="3">Whole plant</tissue>
    </source>
</reference>
<dbReference type="AlphaFoldDB" id="A0A6P5MHP0"/>